<evidence type="ECO:0000256" key="4">
    <source>
        <dbReference type="ARBA" id="ARBA00022989"/>
    </source>
</evidence>
<dbReference type="SMART" id="SM00014">
    <property type="entry name" value="acidPPc"/>
    <property type="match status" value="1"/>
</dbReference>
<dbReference type="GO" id="GO:0046839">
    <property type="term" value="P:phospholipid dephosphorylation"/>
    <property type="evidence" value="ECO:0007669"/>
    <property type="project" value="TreeGrafter"/>
</dbReference>
<dbReference type="GO" id="GO:0016020">
    <property type="term" value="C:membrane"/>
    <property type="evidence" value="ECO:0007669"/>
    <property type="project" value="UniProtKB-SubCell"/>
</dbReference>
<evidence type="ECO:0000256" key="7">
    <source>
        <dbReference type="SAM" id="Phobius"/>
    </source>
</evidence>
<feature type="region of interest" description="Disordered" evidence="6">
    <location>
        <begin position="336"/>
        <end position="361"/>
    </location>
</feature>
<proteinExistence type="inferred from homology"/>
<dbReference type="HOGENOM" id="CLU_021458_6_1_1"/>
<dbReference type="FunCoup" id="A0A067M8P4">
    <property type="interactions" value="70"/>
</dbReference>
<organism evidence="9 10">
    <name type="scientific">Botryobasidium botryosum (strain FD-172 SS1)</name>
    <dbReference type="NCBI Taxonomy" id="930990"/>
    <lineage>
        <taxon>Eukaryota</taxon>
        <taxon>Fungi</taxon>
        <taxon>Dikarya</taxon>
        <taxon>Basidiomycota</taxon>
        <taxon>Agaricomycotina</taxon>
        <taxon>Agaricomycetes</taxon>
        <taxon>Cantharellales</taxon>
        <taxon>Botryobasidiaceae</taxon>
        <taxon>Botryobasidium</taxon>
    </lineage>
</organism>
<accession>A0A067M8P4</accession>
<evidence type="ECO:0000256" key="2">
    <source>
        <dbReference type="ARBA" id="ARBA00008816"/>
    </source>
</evidence>
<dbReference type="PANTHER" id="PTHR10165:SF35">
    <property type="entry name" value="RE23632P"/>
    <property type="match status" value="1"/>
</dbReference>
<dbReference type="EMBL" id="KL198098">
    <property type="protein sequence ID" value="KDQ07946.1"/>
    <property type="molecule type" value="Genomic_DNA"/>
</dbReference>
<evidence type="ECO:0000256" key="5">
    <source>
        <dbReference type="ARBA" id="ARBA00023136"/>
    </source>
</evidence>
<dbReference type="STRING" id="930990.A0A067M8P4"/>
<feature type="transmembrane region" description="Helical" evidence="7">
    <location>
        <begin position="125"/>
        <end position="145"/>
    </location>
</feature>
<protein>
    <recommendedName>
        <fullName evidence="8">Phosphatidic acid phosphatase type 2/haloperoxidase domain-containing protein</fullName>
    </recommendedName>
</protein>
<feature type="transmembrane region" description="Helical" evidence="7">
    <location>
        <begin position="255"/>
        <end position="273"/>
    </location>
</feature>
<dbReference type="InterPro" id="IPR000326">
    <property type="entry name" value="PAP2/HPO"/>
</dbReference>
<dbReference type="Gene3D" id="1.20.144.10">
    <property type="entry name" value="Phosphatidic acid phosphatase type 2/haloperoxidase"/>
    <property type="match status" value="1"/>
</dbReference>
<dbReference type="InterPro" id="IPR043216">
    <property type="entry name" value="PAP-like"/>
</dbReference>
<dbReference type="SUPFAM" id="SSF48317">
    <property type="entry name" value="Acid phosphatase/Vanadium-dependent haloperoxidase"/>
    <property type="match status" value="1"/>
</dbReference>
<dbReference type="PANTHER" id="PTHR10165">
    <property type="entry name" value="LIPID PHOSPHATE PHOSPHATASE"/>
    <property type="match status" value="1"/>
</dbReference>
<keyword evidence="10" id="KW-1185">Reference proteome</keyword>
<keyword evidence="4 7" id="KW-1133">Transmembrane helix</keyword>
<dbReference type="AlphaFoldDB" id="A0A067M8P4"/>
<gene>
    <name evidence="9" type="ORF">BOTBODRAFT_38383</name>
</gene>
<feature type="transmembrane region" description="Helical" evidence="7">
    <location>
        <begin position="285"/>
        <end position="304"/>
    </location>
</feature>
<feature type="transmembrane region" description="Helical" evidence="7">
    <location>
        <begin position="73"/>
        <end position="93"/>
    </location>
</feature>
<evidence type="ECO:0000259" key="8">
    <source>
        <dbReference type="SMART" id="SM00014"/>
    </source>
</evidence>
<dbReference type="GO" id="GO:0008195">
    <property type="term" value="F:phosphatidate phosphatase activity"/>
    <property type="evidence" value="ECO:0007669"/>
    <property type="project" value="TreeGrafter"/>
</dbReference>
<evidence type="ECO:0000256" key="3">
    <source>
        <dbReference type="ARBA" id="ARBA00022692"/>
    </source>
</evidence>
<feature type="domain" description="Phosphatidic acid phosphatase type 2/haloperoxidase" evidence="8">
    <location>
        <begin position="156"/>
        <end position="300"/>
    </location>
</feature>
<feature type="transmembrane region" description="Helical" evidence="7">
    <location>
        <begin position="224"/>
        <end position="243"/>
    </location>
</feature>
<dbReference type="InterPro" id="IPR036938">
    <property type="entry name" value="PAP2/HPO_sf"/>
</dbReference>
<dbReference type="Proteomes" id="UP000027195">
    <property type="component" value="Unassembled WGS sequence"/>
</dbReference>
<evidence type="ECO:0000313" key="10">
    <source>
        <dbReference type="Proteomes" id="UP000027195"/>
    </source>
</evidence>
<dbReference type="InParanoid" id="A0A067M8P4"/>
<dbReference type="CDD" id="cd03390">
    <property type="entry name" value="PAP2_containing_1_like"/>
    <property type="match status" value="1"/>
</dbReference>
<evidence type="ECO:0000313" key="9">
    <source>
        <dbReference type="EMBL" id="KDQ07946.1"/>
    </source>
</evidence>
<evidence type="ECO:0000256" key="1">
    <source>
        <dbReference type="ARBA" id="ARBA00004141"/>
    </source>
</evidence>
<comment type="subcellular location">
    <subcellularLocation>
        <location evidence="1">Membrane</location>
        <topology evidence="1">Multi-pass membrane protein</topology>
    </subcellularLocation>
</comment>
<keyword evidence="3 7" id="KW-0812">Transmembrane</keyword>
<reference evidence="10" key="1">
    <citation type="journal article" date="2014" name="Proc. Natl. Acad. Sci. U.S.A.">
        <title>Extensive sampling of basidiomycete genomes demonstrates inadequacy of the white-rot/brown-rot paradigm for wood decay fungi.</title>
        <authorList>
            <person name="Riley R."/>
            <person name="Salamov A.A."/>
            <person name="Brown D.W."/>
            <person name="Nagy L.G."/>
            <person name="Floudas D."/>
            <person name="Held B.W."/>
            <person name="Levasseur A."/>
            <person name="Lombard V."/>
            <person name="Morin E."/>
            <person name="Otillar R."/>
            <person name="Lindquist E.A."/>
            <person name="Sun H."/>
            <person name="LaButti K.M."/>
            <person name="Schmutz J."/>
            <person name="Jabbour D."/>
            <person name="Luo H."/>
            <person name="Baker S.E."/>
            <person name="Pisabarro A.G."/>
            <person name="Walton J.D."/>
            <person name="Blanchette R.A."/>
            <person name="Henrissat B."/>
            <person name="Martin F."/>
            <person name="Cullen D."/>
            <person name="Hibbett D.S."/>
            <person name="Grigoriev I.V."/>
        </authorList>
    </citation>
    <scope>NUCLEOTIDE SEQUENCE [LARGE SCALE GENOMIC DNA]</scope>
    <source>
        <strain evidence="10">FD-172 SS1</strain>
    </source>
</reference>
<dbReference type="FunFam" id="1.20.144.10:FF:000017">
    <property type="entry name" value="Diacylglycerol pyrophosphate phosphatase 1"/>
    <property type="match status" value="1"/>
</dbReference>
<dbReference type="OrthoDB" id="8907274at2759"/>
<sequence length="361" mass="39996">MAPDSYDADAPLIPPASHIFHHYADSISDMTMPYNPQPAHQMSTFVGGSPVDSSSSAPRKSAPIDNRHRLRLLLSYAPDWILCILLGGLFYLLNKIHGFWRNFSLTDTTIQFPFAVKERVPDTHLYLIAFVAPLVLMPIVNLLLVRSWWDWHISWLGLVLSETLTGSITQVVKVTVGRPRPDLIDRCQPAPGSQNAPVWGLVTSAVCTQDNLTKLKDGFRSFPSGHSSMSFAGLGFLSFYLAGKLHLFDQRGHTAKSWIAVAPLMGAALVAISRTMDYRHHWQDVLVGSLLGITVAFFAYRQYYPALSSPHSHHPFSPRIQRAGSTTHAPISTLHATTAPQHEGRGYADEDVEMGGHPVER</sequence>
<comment type="similarity">
    <text evidence="2">Belongs to the PA-phosphatase related phosphoesterase family.</text>
</comment>
<dbReference type="GO" id="GO:0006644">
    <property type="term" value="P:phospholipid metabolic process"/>
    <property type="evidence" value="ECO:0007669"/>
    <property type="project" value="InterPro"/>
</dbReference>
<keyword evidence="5 7" id="KW-0472">Membrane</keyword>
<evidence type="ECO:0000256" key="6">
    <source>
        <dbReference type="SAM" id="MobiDB-lite"/>
    </source>
</evidence>
<name>A0A067M8P4_BOTB1</name>
<dbReference type="Pfam" id="PF01569">
    <property type="entry name" value="PAP2"/>
    <property type="match status" value="1"/>
</dbReference>